<name>A0ABY6N1H4_9ALTE</name>
<proteinExistence type="predicted"/>
<feature type="region of interest" description="Disordered" evidence="1">
    <location>
        <begin position="26"/>
        <end position="65"/>
    </location>
</feature>
<keyword evidence="3" id="KW-1185">Reference proteome</keyword>
<feature type="compositionally biased region" description="Low complexity" evidence="1">
    <location>
        <begin position="29"/>
        <end position="38"/>
    </location>
</feature>
<dbReference type="EMBL" id="CP100390">
    <property type="protein sequence ID" value="UZE95966.1"/>
    <property type="molecule type" value="Genomic_DNA"/>
</dbReference>
<feature type="compositionally biased region" description="Polar residues" evidence="1">
    <location>
        <begin position="40"/>
        <end position="65"/>
    </location>
</feature>
<evidence type="ECO:0000313" key="3">
    <source>
        <dbReference type="Proteomes" id="UP001163739"/>
    </source>
</evidence>
<reference evidence="2" key="1">
    <citation type="submission" date="2022-06" db="EMBL/GenBank/DDBJ databases">
        <title>Alkalimarinus sp. nov., isolated from gut of a Alitta virens.</title>
        <authorList>
            <person name="Yang A.I."/>
            <person name="Shin N.-R."/>
        </authorList>
    </citation>
    <scope>NUCLEOTIDE SEQUENCE</scope>
    <source>
        <strain evidence="2">A2M4</strain>
    </source>
</reference>
<feature type="compositionally biased region" description="Polar residues" evidence="1">
    <location>
        <begin position="182"/>
        <end position="210"/>
    </location>
</feature>
<evidence type="ECO:0000313" key="2">
    <source>
        <dbReference type="EMBL" id="UZE95966.1"/>
    </source>
</evidence>
<evidence type="ECO:0000256" key="1">
    <source>
        <dbReference type="SAM" id="MobiDB-lite"/>
    </source>
</evidence>
<accession>A0ABY6N1H4</accession>
<dbReference type="Proteomes" id="UP001163739">
    <property type="component" value="Chromosome"/>
</dbReference>
<feature type="region of interest" description="Disordered" evidence="1">
    <location>
        <begin position="116"/>
        <end position="155"/>
    </location>
</feature>
<feature type="region of interest" description="Disordered" evidence="1">
    <location>
        <begin position="182"/>
        <end position="227"/>
    </location>
</feature>
<protein>
    <submittedName>
        <fullName evidence="2">Uncharacterized protein</fullName>
    </submittedName>
</protein>
<feature type="compositionally biased region" description="Polar residues" evidence="1">
    <location>
        <begin position="116"/>
        <end position="153"/>
    </location>
</feature>
<organism evidence="2 3">
    <name type="scientific">Alkalimarinus alittae</name>
    <dbReference type="NCBI Taxonomy" id="2961619"/>
    <lineage>
        <taxon>Bacteria</taxon>
        <taxon>Pseudomonadati</taxon>
        <taxon>Pseudomonadota</taxon>
        <taxon>Gammaproteobacteria</taxon>
        <taxon>Alteromonadales</taxon>
        <taxon>Alteromonadaceae</taxon>
        <taxon>Alkalimarinus</taxon>
    </lineage>
</organism>
<gene>
    <name evidence="2" type="ORF">NKI27_18265</name>
</gene>
<dbReference type="RefSeq" id="WP_265047450.1">
    <property type="nucleotide sequence ID" value="NZ_CP100390.1"/>
</dbReference>
<sequence length="227" mass="24430">MADLSGASLSIARPIVNNNGVNLQREQENQQTNQQIRTASVPQQDRPLNQQSTDIPPESSISSRLDTAVSANENNTQENTTVTREQVVLAVEQQLQQSNVNASATRSADEGATNIEQNRAESTANQTSNQTTEQLTSNNTQPIQTQPVNSNTADEPVIQNEPVPVASAAQNDDVERSVRAQDINNANSSKNDPITNNTTQVDNETQSARNPETGLGLESGSIIDTIV</sequence>